<keyword evidence="2" id="KW-1185">Reference proteome</keyword>
<dbReference type="GO" id="GO:0016853">
    <property type="term" value="F:isomerase activity"/>
    <property type="evidence" value="ECO:0007669"/>
    <property type="project" value="UniProtKB-KW"/>
</dbReference>
<gene>
    <name evidence="1" type="ORF">GGQ98_003469</name>
</gene>
<proteinExistence type="predicted"/>
<sequence>MSDYAKDEARIRQIIEDMFAAVSWNETAAPDFEGFAKAVRKDAVLVPSARPVNPTDIETFVGRMSGQYTTGAMKTFDERAHKTVVKVFGNLAVAIGSYEARIDGGPLGRGANGFLFVRNEGDWQIAAMGWDNEGEDKPFPPELV</sequence>
<evidence type="ECO:0000313" key="1">
    <source>
        <dbReference type="EMBL" id="MBB4633813.1"/>
    </source>
</evidence>
<evidence type="ECO:0000313" key="2">
    <source>
        <dbReference type="Proteomes" id="UP000566324"/>
    </source>
</evidence>
<keyword evidence="1" id="KW-0413">Isomerase</keyword>
<dbReference type="RefSeq" id="WP_184071746.1">
    <property type="nucleotide sequence ID" value="NZ_JACHNZ010000059.1"/>
</dbReference>
<dbReference type="Gene3D" id="3.10.450.50">
    <property type="match status" value="1"/>
</dbReference>
<dbReference type="Proteomes" id="UP000566324">
    <property type="component" value="Unassembled WGS sequence"/>
</dbReference>
<dbReference type="SUPFAM" id="SSF54427">
    <property type="entry name" value="NTF2-like"/>
    <property type="match status" value="1"/>
</dbReference>
<reference evidence="1 2" key="1">
    <citation type="submission" date="2020-08" db="EMBL/GenBank/DDBJ databases">
        <title>Genomic Encyclopedia of Type Strains, Phase IV (KMG-IV): sequencing the most valuable type-strain genomes for metagenomic binning, comparative biology and taxonomic classification.</title>
        <authorList>
            <person name="Goeker M."/>
        </authorList>
    </citation>
    <scope>NUCLEOTIDE SEQUENCE [LARGE SCALE GENOMIC DNA]</scope>
    <source>
        <strain evidence="1 2">DSM 17328</strain>
    </source>
</reference>
<name>A0A7W7B617_9SPHN</name>
<dbReference type="AlphaFoldDB" id="A0A7W7B617"/>
<organism evidence="1 2">
    <name type="scientific">Sphingosinicella soli</name>
    <dbReference type="NCBI Taxonomy" id="333708"/>
    <lineage>
        <taxon>Bacteria</taxon>
        <taxon>Pseudomonadati</taxon>
        <taxon>Pseudomonadota</taxon>
        <taxon>Alphaproteobacteria</taxon>
        <taxon>Sphingomonadales</taxon>
        <taxon>Sphingosinicellaceae</taxon>
        <taxon>Sphingosinicella</taxon>
    </lineage>
</organism>
<comment type="caution">
    <text evidence="1">The sequence shown here is derived from an EMBL/GenBank/DDBJ whole genome shotgun (WGS) entry which is preliminary data.</text>
</comment>
<accession>A0A7W7B617</accession>
<protein>
    <submittedName>
        <fullName evidence="1">Ketosteroid isomerase-like protein</fullName>
    </submittedName>
</protein>
<dbReference type="EMBL" id="JACHNZ010000059">
    <property type="protein sequence ID" value="MBB4633813.1"/>
    <property type="molecule type" value="Genomic_DNA"/>
</dbReference>
<dbReference type="InterPro" id="IPR032710">
    <property type="entry name" value="NTF2-like_dom_sf"/>
</dbReference>